<keyword evidence="3" id="KW-1185">Reference proteome</keyword>
<dbReference type="PROSITE" id="PS50994">
    <property type="entry name" value="INTEGRASE"/>
    <property type="match status" value="1"/>
</dbReference>
<evidence type="ECO:0000259" key="1">
    <source>
        <dbReference type="PROSITE" id="PS50994"/>
    </source>
</evidence>
<dbReference type="InterPro" id="IPR048020">
    <property type="entry name" value="Transpos_IS3"/>
</dbReference>
<organism evidence="3">
    <name type="scientific">Granulicella tundricola (strain ATCC BAA-1859 / DSM 23138 / MP5ACTX9)</name>
    <dbReference type="NCBI Taxonomy" id="1198114"/>
    <lineage>
        <taxon>Bacteria</taxon>
        <taxon>Pseudomonadati</taxon>
        <taxon>Acidobacteriota</taxon>
        <taxon>Terriglobia</taxon>
        <taxon>Terriglobales</taxon>
        <taxon>Acidobacteriaceae</taxon>
        <taxon>Granulicella</taxon>
    </lineage>
</organism>
<dbReference type="NCBIfam" id="NF033516">
    <property type="entry name" value="transpos_IS3"/>
    <property type="match status" value="1"/>
</dbReference>
<dbReference type="SUPFAM" id="SSF53098">
    <property type="entry name" value="Ribonuclease H-like"/>
    <property type="match status" value="1"/>
</dbReference>
<dbReference type="Pfam" id="PF13683">
    <property type="entry name" value="rve_3"/>
    <property type="match status" value="1"/>
</dbReference>
<dbReference type="PANTHER" id="PTHR47515">
    <property type="entry name" value="LOW CALCIUM RESPONSE LOCUS PROTEIN T"/>
    <property type="match status" value="1"/>
</dbReference>
<dbReference type="Pfam" id="PF13276">
    <property type="entry name" value="HTH_21"/>
    <property type="match status" value="1"/>
</dbReference>
<dbReference type="InterPro" id="IPR012337">
    <property type="entry name" value="RNaseH-like_sf"/>
</dbReference>
<geneLocation type="plasmid" evidence="2 3">
    <name>pACIX903</name>
</geneLocation>
<sequence length="300" mass="34665">MGHARQSHGLSERHACLVVKQPRGTQRYRPTQRDDEDRLTHAIVTLAARYGRYGYRRITALLQRTGWSVGKDRVERIWRREGLKVPKKQKPRGRLWLNDGSCVRLRPQHANHVWSYDFVSAKTHDGRTVRMLNLIDEHTRESLLVRPERRWSSAKVIEALADVMVIKGVPEHIRSDNGPEFVAHDLRKWLAGTGAKTLYIEPGSPWENGYCESFNSKLRDEFLNGEIFYSLKEVQVLAERWRIHYNTIRPHSSLGYRSPAPETWPHEIKTGYGEVESRVRLPLPHTLDGGEISTKLAALN</sequence>
<proteinExistence type="predicted"/>
<dbReference type="AlphaFoldDB" id="E8X739"/>
<name>E8X739_GRATM</name>
<accession>E8X739</accession>
<dbReference type="KEGG" id="acm:AciX9_4317"/>
<dbReference type="InterPro" id="IPR036397">
    <property type="entry name" value="RNaseH_sf"/>
</dbReference>
<evidence type="ECO:0000313" key="3">
    <source>
        <dbReference type="Proteomes" id="UP000000343"/>
    </source>
</evidence>
<keyword evidence="2" id="KW-0614">Plasmid</keyword>
<dbReference type="HOGENOM" id="CLU_027402_31_0_0"/>
<dbReference type="Proteomes" id="UP000000343">
    <property type="component" value="Plasmid pACIX903"/>
</dbReference>
<evidence type="ECO:0000313" key="2">
    <source>
        <dbReference type="EMBL" id="ADW71273.1"/>
    </source>
</evidence>
<dbReference type="InterPro" id="IPR025948">
    <property type="entry name" value="HTH-like_dom"/>
</dbReference>
<feature type="domain" description="Integrase catalytic" evidence="1">
    <location>
        <begin position="103"/>
        <end position="267"/>
    </location>
</feature>
<dbReference type="EMBL" id="CP002483">
    <property type="protein sequence ID" value="ADW71273.1"/>
    <property type="molecule type" value="Genomic_DNA"/>
</dbReference>
<dbReference type="Gene3D" id="3.30.420.10">
    <property type="entry name" value="Ribonuclease H-like superfamily/Ribonuclease H"/>
    <property type="match status" value="1"/>
</dbReference>
<reference evidence="3" key="1">
    <citation type="submission" date="2011-01" db="EMBL/GenBank/DDBJ databases">
        <title>Complete sequence of plasmid3 of Acidobacterium sp. MP5ACTX9.</title>
        <authorList>
            <consortium name="US DOE Joint Genome Institute"/>
            <person name="Lucas S."/>
            <person name="Copeland A."/>
            <person name="Lapidus A."/>
            <person name="Cheng J.-F."/>
            <person name="Goodwin L."/>
            <person name="Pitluck S."/>
            <person name="Teshima H."/>
            <person name="Detter J.C."/>
            <person name="Han C."/>
            <person name="Tapia R."/>
            <person name="Land M."/>
            <person name="Hauser L."/>
            <person name="Kyrpides N."/>
            <person name="Ivanova N."/>
            <person name="Ovchinnikova G."/>
            <person name="Pagani I."/>
            <person name="Rawat S.R."/>
            <person name="Mannisto M."/>
            <person name="Haggblom M.M."/>
            <person name="Woyke T."/>
        </authorList>
    </citation>
    <scope>NUCLEOTIDE SEQUENCE [LARGE SCALE GENOMIC DNA]</scope>
    <source>
        <strain evidence="3">MP5ACTX9</strain>
        <plasmid evidence="3">Plasmid pACIX903</plasmid>
    </source>
</reference>
<dbReference type="GO" id="GO:0003676">
    <property type="term" value="F:nucleic acid binding"/>
    <property type="evidence" value="ECO:0007669"/>
    <property type="project" value="InterPro"/>
</dbReference>
<dbReference type="PANTHER" id="PTHR47515:SF1">
    <property type="entry name" value="BLR2054 PROTEIN"/>
    <property type="match status" value="1"/>
</dbReference>
<gene>
    <name evidence="2" type="ordered locus">AciX9_4317</name>
</gene>
<protein>
    <submittedName>
        <fullName evidence="2">Integrase catalytic region</fullName>
    </submittedName>
</protein>
<dbReference type="GO" id="GO:0015074">
    <property type="term" value="P:DNA integration"/>
    <property type="evidence" value="ECO:0007669"/>
    <property type="project" value="InterPro"/>
</dbReference>
<dbReference type="InterPro" id="IPR001584">
    <property type="entry name" value="Integrase_cat-core"/>
</dbReference>